<dbReference type="RefSeq" id="WP_155469172.1">
    <property type="nucleotide sequence ID" value="NZ_BMKG01000007.1"/>
</dbReference>
<reference evidence="1" key="4">
    <citation type="submission" date="2024-05" db="EMBL/GenBank/DDBJ databases">
        <authorList>
            <person name="Sun Q."/>
            <person name="Zhou Y."/>
        </authorList>
    </citation>
    <scope>NUCLEOTIDE SEQUENCE</scope>
    <source>
        <strain evidence="1">CGMCC 1.15931</strain>
    </source>
</reference>
<proteinExistence type="predicted"/>
<keyword evidence="4" id="KW-1185">Reference proteome</keyword>
<protein>
    <submittedName>
        <fullName evidence="2">Uncharacterized protein</fullName>
    </submittedName>
</protein>
<gene>
    <name evidence="1" type="ORF">GCM10011572_21110</name>
    <name evidence="2" type="ORF">GM672_03655</name>
</gene>
<evidence type="ECO:0000313" key="3">
    <source>
        <dbReference type="Proteomes" id="UP000430634"/>
    </source>
</evidence>
<evidence type="ECO:0000313" key="1">
    <source>
        <dbReference type="EMBL" id="GGB98929.1"/>
    </source>
</evidence>
<evidence type="ECO:0000313" key="4">
    <source>
        <dbReference type="Proteomes" id="UP000622638"/>
    </source>
</evidence>
<dbReference type="AlphaFoldDB" id="A0A6I3SRV7"/>
<dbReference type="EMBL" id="BMKG01000007">
    <property type="protein sequence ID" value="GGB98929.1"/>
    <property type="molecule type" value="Genomic_DNA"/>
</dbReference>
<reference evidence="2 3" key="3">
    <citation type="submission" date="2019-11" db="EMBL/GenBank/DDBJ databases">
        <title>Type strains purchased from KCTC, JCM and DSMZ.</title>
        <authorList>
            <person name="Lu H."/>
        </authorList>
    </citation>
    <scope>NUCLEOTIDE SEQUENCE [LARGE SCALE GENOMIC DNA]</scope>
    <source>
        <strain evidence="2 3">KCTC 52429</strain>
    </source>
</reference>
<dbReference type="Proteomes" id="UP000430634">
    <property type="component" value="Unassembled WGS sequence"/>
</dbReference>
<dbReference type="Proteomes" id="UP000622638">
    <property type="component" value="Unassembled WGS sequence"/>
</dbReference>
<organism evidence="2 3">
    <name type="scientific">Pseudoduganella buxea</name>
    <dbReference type="NCBI Taxonomy" id="1949069"/>
    <lineage>
        <taxon>Bacteria</taxon>
        <taxon>Pseudomonadati</taxon>
        <taxon>Pseudomonadota</taxon>
        <taxon>Betaproteobacteria</taxon>
        <taxon>Burkholderiales</taxon>
        <taxon>Oxalobacteraceae</taxon>
        <taxon>Telluria group</taxon>
        <taxon>Pseudoduganella</taxon>
    </lineage>
</organism>
<name>A0A6I3SRV7_9BURK</name>
<sequence length="57" mass="6413">MTASNPPQAPVGPDMQHRRDRVDYLFRNLAPTAGAPRADHLLRQFVLAYRVRDGCPP</sequence>
<dbReference type="EMBL" id="WNKZ01000006">
    <property type="protein sequence ID" value="MTV51824.1"/>
    <property type="molecule type" value="Genomic_DNA"/>
</dbReference>
<evidence type="ECO:0000313" key="2">
    <source>
        <dbReference type="EMBL" id="MTV51824.1"/>
    </source>
</evidence>
<reference evidence="4" key="2">
    <citation type="journal article" date="2019" name="Int. J. Syst. Evol. Microbiol.">
        <title>The Global Catalogue of Microorganisms (GCM) 10K type strain sequencing project: providing services to taxonomists for standard genome sequencing and annotation.</title>
        <authorList>
            <consortium name="The Broad Institute Genomics Platform"/>
            <consortium name="The Broad Institute Genome Sequencing Center for Infectious Disease"/>
            <person name="Wu L."/>
            <person name="Ma J."/>
        </authorList>
    </citation>
    <scope>NUCLEOTIDE SEQUENCE [LARGE SCALE GENOMIC DNA]</scope>
    <source>
        <strain evidence="4">CGMCC 1.15931</strain>
    </source>
</reference>
<comment type="caution">
    <text evidence="2">The sequence shown here is derived from an EMBL/GenBank/DDBJ whole genome shotgun (WGS) entry which is preliminary data.</text>
</comment>
<accession>A0A6I3SRV7</accession>
<reference evidence="1" key="1">
    <citation type="journal article" date="2014" name="Int. J. Syst. Evol. Microbiol.">
        <title>Complete genome of a new Firmicutes species belonging to the dominant human colonic microbiota ('Ruminococcus bicirculans') reveals two chromosomes and a selective capacity to utilize plant glucans.</title>
        <authorList>
            <consortium name="NISC Comparative Sequencing Program"/>
            <person name="Wegmann U."/>
            <person name="Louis P."/>
            <person name="Goesmann A."/>
            <person name="Henrissat B."/>
            <person name="Duncan S.H."/>
            <person name="Flint H.J."/>
        </authorList>
    </citation>
    <scope>NUCLEOTIDE SEQUENCE</scope>
    <source>
        <strain evidence="1">CGMCC 1.15931</strain>
    </source>
</reference>